<organism evidence="5 6">
    <name type="scientific">Tilletia indica</name>
    <dbReference type="NCBI Taxonomy" id="43049"/>
    <lineage>
        <taxon>Eukaryota</taxon>
        <taxon>Fungi</taxon>
        <taxon>Dikarya</taxon>
        <taxon>Basidiomycota</taxon>
        <taxon>Ustilaginomycotina</taxon>
        <taxon>Exobasidiomycetes</taxon>
        <taxon>Tilletiales</taxon>
        <taxon>Tilletiaceae</taxon>
        <taxon>Tilletia</taxon>
    </lineage>
</organism>
<reference evidence="5" key="1">
    <citation type="submission" date="2016-04" db="EMBL/GenBank/DDBJ databases">
        <authorList>
            <person name="Nguyen H.D."/>
            <person name="Samba Siva P."/>
            <person name="Cullis J."/>
            <person name="Levesque C.A."/>
            <person name="Hambleton S."/>
        </authorList>
    </citation>
    <scope>NUCLEOTIDE SEQUENCE</scope>
    <source>
        <strain evidence="5">DAOMC 236416</strain>
    </source>
</reference>
<comment type="caution">
    <text evidence="5">The sequence shown here is derived from an EMBL/GenBank/DDBJ whole genome shotgun (WGS) entry which is preliminary data.</text>
</comment>
<dbReference type="CDD" id="cd18008">
    <property type="entry name" value="DEXDc_SHPRH-like"/>
    <property type="match status" value="1"/>
</dbReference>
<keyword evidence="6" id="KW-1185">Reference proteome</keyword>
<feature type="compositionally biased region" description="Basic residues" evidence="4">
    <location>
        <begin position="537"/>
        <end position="558"/>
    </location>
</feature>
<dbReference type="SMART" id="SM00487">
    <property type="entry name" value="DEXDc"/>
    <property type="match status" value="1"/>
</dbReference>
<feature type="compositionally biased region" description="Low complexity" evidence="4">
    <location>
        <begin position="458"/>
        <end position="469"/>
    </location>
</feature>
<dbReference type="InterPro" id="IPR050628">
    <property type="entry name" value="SNF2_RAD54_helicase_TF"/>
</dbReference>
<evidence type="ECO:0000313" key="5">
    <source>
        <dbReference type="EMBL" id="KAE8259937.1"/>
    </source>
</evidence>
<dbReference type="PANTHER" id="PTHR45626">
    <property type="entry name" value="TRANSCRIPTION TERMINATION FACTOR 2-RELATED"/>
    <property type="match status" value="1"/>
</dbReference>
<dbReference type="InterPro" id="IPR038718">
    <property type="entry name" value="SNF2-like_sf"/>
</dbReference>
<dbReference type="InterPro" id="IPR000330">
    <property type="entry name" value="SNF2_N"/>
</dbReference>
<protein>
    <submittedName>
        <fullName evidence="5">Uncharacterized protein</fullName>
    </submittedName>
</protein>
<feature type="compositionally biased region" description="Acidic residues" evidence="4">
    <location>
        <begin position="295"/>
        <end position="319"/>
    </location>
</feature>
<dbReference type="GO" id="GO:0005524">
    <property type="term" value="F:ATP binding"/>
    <property type="evidence" value="ECO:0007669"/>
    <property type="project" value="UniProtKB-KW"/>
</dbReference>
<dbReference type="InterPro" id="IPR014001">
    <property type="entry name" value="Helicase_ATP-bd"/>
</dbReference>
<dbReference type="GO" id="GO:0006281">
    <property type="term" value="P:DNA repair"/>
    <property type="evidence" value="ECO:0007669"/>
    <property type="project" value="TreeGrafter"/>
</dbReference>
<dbReference type="CDD" id="cd18793">
    <property type="entry name" value="SF2_C_SNF"/>
    <property type="match status" value="1"/>
</dbReference>
<sequence>MEELRRQMIEHEAGGGQALKAPHRDHHAAEPKIQLQPAVSAGTGSHVLANVSNYGRVSGTSDNAIVIDDSPIAIRKQPMAPSFQAPKLGLPTSARVPSGAERSIDFDDPADKDFVPTAEQDFIIHNGQRIPVTAIKAPHAAQMLNPDVVPYAGPALPSGDAVITAAQRETQLMNMMTSMVAVVDDVKESDTLVPGLKCALMPHQVQGVKWMMSRESGVEKGGILADDMGLGKTVQTIALILQNRPGARNNTIEWLRMPDAEEQAKLNGITRRKPAKTTKKKVAAPPRQNRAIIVDSDDEAETKADEDDDEEEEEEEDLERTDIKSTTTLIIAPVAVVKQWEKELATKSTKVPALPLREPKVVPEDDEVEDLDDEDEESAAFHRQLKKIQRQDAEKRAAKDVPHSKPFSRLRVLVHHGNTKVKSARQLREYDVVITTYNTMVSEYKDTIACAKNEGKSKSSSKSKAASSSSDDDGDVLAISSDESSDEDEEEDSEDDKFINDDSDPDEFSDSDDEVESHLQAKPYQPPKIGASSSKPSKSKKSSSSKTKAKKSVSRKKSSANGKPTPLFDMDWLRIVLDEAQNVKNHTTQAAKASFQLSSRATARWCLTGTPIQNSIYELWSLIHFLRIKPFDDYAHFKDKIGEPLNPKKKNVHQNTVNWAMKRLHVVLQAILLRRTKATMHEGKKLIDLPPKHINLVETDFDDPMERTMYNLLETRIRSRVQEAEEVGSGRGFGQIEILTMLTRLRQACSHPALLKGKVDLDVGTAASAAKPNAASKDDDVDGLAAMIGGIDIAGPAKCEQCLLPLRQEDKQEFVVQPDNADESQSGDDSIVMMQMQPAMRDGRKLCVGCATIVDNQRAAGMDWSEKASTKVNAILRILGDVRDRGEGEKTIVFSQFTSFLDLLEPHLRKNKFKYERYDGQMDMKDRDLALRTVETRSDKTVLLISFRSGSTGLNLTFCNHVILPEAWWNPALEDQAFDRAHRLGQKRETFIYKLCVSNTVDGRILEMQDKKRKLAESALEGTKLKASRLDRAELLKLFGGSNVL</sequence>
<dbReference type="InterPro" id="IPR001650">
    <property type="entry name" value="Helicase_C-like"/>
</dbReference>
<dbReference type="Proteomes" id="UP000077521">
    <property type="component" value="Unassembled WGS sequence"/>
</dbReference>
<dbReference type="Pfam" id="PF00176">
    <property type="entry name" value="SNF2-rel_dom"/>
    <property type="match status" value="2"/>
</dbReference>
<dbReference type="Gene3D" id="3.40.50.10810">
    <property type="entry name" value="Tandem AAA-ATPase domain"/>
    <property type="match status" value="2"/>
</dbReference>
<dbReference type="AlphaFoldDB" id="A0A177TU64"/>
<evidence type="ECO:0000256" key="3">
    <source>
        <dbReference type="ARBA" id="ARBA00022840"/>
    </source>
</evidence>
<dbReference type="PANTHER" id="PTHR45626:SF14">
    <property type="entry name" value="ATP-DEPENDENT DNA HELICASE (EUROFUNG)"/>
    <property type="match status" value="1"/>
</dbReference>
<dbReference type="InterPro" id="IPR027417">
    <property type="entry name" value="P-loop_NTPase"/>
</dbReference>
<feature type="compositionally biased region" description="Basic and acidic residues" evidence="4">
    <location>
        <begin position="389"/>
        <end position="403"/>
    </location>
</feature>
<keyword evidence="3" id="KW-0067">ATP-binding</keyword>
<gene>
    <name evidence="5" type="ORF">A4X13_0g682</name>
</gene>
<accession>A0A177TU64</accession>
<name>A0A177TU64_9BASI</name>
<evidence type="ECO:0000256" key="1">
    <source>
        <dbReference type="ARBA" id="ARBA00022741"/>
    </source>
</evidence>
<dbReference type="GO" id="GO:0005634">
    <property type="term" value="C:nucleus"/>
    <property type="evidence" value="ECO:0007669"/>
    <property type="project" value="TreeGrafter"/>
</dbReference>
<dbReference type="EMBL" id="LWDF02000022">
    <property type="protein sequence ID" value="KAE8259937.1"/>
    <property type="molecule type" value="Genomic_DNA"/>
</dbReference>
<dbReference type="SUPFAM" id="SSF52540">
    <property type="entry name" value="P-loop containing nucleoside triphosphate hydrolases"/>
    <property type="match status" value="2"/>
</dbReference>
<dbReference type="Gene3D" id="3.40.50.300">
    <property type="entry name" value="P-loop containing nucleotide triphosphate hydrolases"/>
    <property type="match status" value="1"/>
</dbReference>
<dbReference type="PROSITE" id="PS51194">
    <property type="entry name" value="HELICASE_CTER"/>
    <property type="match status" value="1"/>
</dbReference>
<feature type="region of interest" description="Disordered" evidence="4">
    <location>
        <begin position="263"/>
        <end position="323"/>
    </location>
</feature>
<keyword evidence="2" id="KW-0378">Hydrolase</keyword>
<feature type="region of interest" description="Disordered" evidence="4">
    <location>
        <begin position="453"/>
        <end position="565"/>
    </location>
</feature>
<dbReference type="SMART" id="SM00490">
    <property type="entry name" value="HELICc"/>
    <property type="match status" value="1"/>
</dbReference>
<feature type="compositionally biased region" description="Acidic residues" evidence="4">
    <location>
        <begin position="483"/>
        <end position="515"/>
    </location>
</feature>
<feature type="compositionally biased region" description="Basic residues" evidence="4">
    <location>
        <begin position="270"/>
        <end position="282"/>
    </location>
</feature>
<evidence type="ECO:0000256" key="2">
    <source>
        <dbReference type="ARBA" id="ARBA00022801"/>
    </source>
</evidence>
<dbReference type="GO" id="GO:0008094">
    <property type="term" value="F:ATP-dependent activity, acting on DNA"/>
    <property type="evidence" value="ECO:0007669"/>
    <property type="project" value="TreeGrafter"/>
</dbReference>
<keyword evidence="1" id="KW-0547">Nucleotide-binding</keyword>
<dbReference type="GO" id="GO:0016787">
    <property type="term" value="F:hydrolase activity"/>
    <property type="evidence" value="ECO:0007669"/>
    <property type="project" value="UniProtKB-KW"/>
</dbReference>
<dbReference type="InterPro" id="IPR049730">
    <property type="entry name" value="SNF2/RAD54-like_C"/>
</dbReference>
<evidence type="ECO:0000256" key="4">
    <source>
        <dbReference type="SAM" id="MobiDB-lite"/>
    </source>
</evidence>
<proteinExistence type="predicted"/>
<dbReference type="Pfam" id="PF00271">
    <property type="entry name" value="Helicase_C"/>
    <property type="match status" value="1"/>
</dbReference>
<reference evidence="5" key="2">
    <citation type="journal article" date="2019" name="IMA Fungus">
        <title>Genome sequencing and comparison of five Tilletia species to identify candidate genes for the detection of regulated species infecting wheat.</title>
        <authorList>
            <person name="Nguyen H.D.T."/>
            <person name="Sultana T."/>
            <person name="Kesanakurti P."/>
            <person name="Hambleton S."/>
        </authorList>
    </citation>
    <scope>NUCLEOTIDE SEQUENCE</scope>
    <source>
        <strain evidence="5">DAOMC 236416</strain>
    </source>
</reference>
<feature type="region of interest" description="Disordered" evidence="4">
    <location>
        <begin position="386"/>
        <end position="407"/>
    </location>
</feature>
<evidence type="ECO:0000313" key="6">
    <source>
        <dbReference type="Proteomes" id="UP000077521"/>
    </source>
</evidence>